<proteinExistence type="predicted"/>
<evidence type="ECO:0000313" key="1">
    <source>
        <dbReference type="EMBL" id="AMU90353.1"/>
    </source>
</evidence>
<reference evidence="2" key="1">
    <citation type="submission" date="2015-11" db="EMBL/GenBank/DDBJ databases">
        <title>Complete genome sequence of a polyethylene-glycol degrader Sphingopyxis macrogoltabida 203N (NBRC 111659).</title>
        <authorList>
            <person name="Yoshiyuki O."/>
            <person name="Shouta N."/>
            <person name="Nagata Y."/>
            <person name="Numata M."/>
            <person name="Tsuchikane K."/>
            <person name="Hosoyama A."/>
            <person name="Yamazoe A."/>
            <person name="Tsuda M."/>
            <person name="Fujita N."/>
            <person name="Kawai F."/>
        </authorList>
    </citation>
    <scope>NUCLEOTIDE SEQUENCE [LARGE SCALE GENOMIC DNA]</scope>
    <source>
        <strain evidence="2">203N</strain>
    </source>
</reference>
<reference evidence="1 2" key="2">
    <citation type="journal article" date="2016" name="Genome Announc.">
        <title>Complete Genome Sequence of Sphingopyxis macrogoltabida Strain 203N (NBRC 111659), a Polyethylene Glycol Degrader.</title>
        <authorList>
            <person name="Ohtsubo Y."/>
            <person name="Nonoyama S."/>
            <person name="Nagata Y."/>
            <person name="Numata M."/>
            <person name="Tsuchikane K."/>
            <person name="Hosoyama A."/>
            <person name="Yamazoe A."/>
            <person name="Tsuda M."/>
            <person name="Fujita N."/>
            <person name="Kawai F."/>
        </authorList>
    </citation>
    <scope>NUCLEOTIDE SEQUENCE [LARGE SCALE GENOMIC DNA]</scope>
    <source>
        <strain evidence="1 2">203N</strain>
    </source>
</reference>
<keyword evidence="2" id="KW-1185">Reference proteome</keyword>
<name>A0AAC8Z1V7_SPHMC</name>
<dbReference type="InterPro" id="IPR052931">
    <property type="entry name" value="Prophage_regulatory_activator"/>
</dbReference>
<dbReference type="Proteomes" id="UP000076088">
    <property type="component" value="Chromosome"/>
</dbReference>
<evidence type="ECO:0008006" key="3">
    <source>
        <dbReference type="Google" id="ProtNLM"/>
    </source>
</evidence>
<protein>
    <recommendedName>
        <fullName evidence="3">AlpA family transcriptional regulator</fullName>
    </recommendedName>
</protein>
<dbReference type="InterPro" id="IPR010260">
    <property type="entry name" value="AlpA"/>
</dbReference>
<evidence type="ECO:0000313" key="2">
    <source>
        <dbReference type="Proteomes" id="UP000076088"/>
    </source>
</evidence>
<dbReference type="RefSeq" id="WP_054729088.1">
    <property type="nucleotide sequence ID" value="NZ_CP009429.1"/>
</dbReference>
<dbReference type="PANTHER" id="PTHR36154">
    <property type="entry name" value="DNA-BINDING TRANSCRIPTIONAL ACTIVATOR ALPA"/>
    <property type="match status" value="1"/>
</dbReference>
<sequence>MTSQRRIRLKEVMKLVPLSASTIYARMKAGTFPKSQDLGGGVVCWREQEILDYLNSLPESNHSSIPEMEQK</sequence>
<gene>
    <name evidence="1" type="ORF">ATM17_15105</name>
</gene>
<dbReference type="EMBL" id="CP013344">
    <property type="protein sequence ID" value="AMU90353.1"/>
    <property type="molecule type" value="Genomic_DNA"/>
</dbReference>
<dbReference type="Gene3D" id="1.10.238.160">
    <property type="match status" value="1"/>
</dbReference>
<dbReference type="KEGG" id="smaz:LH19_14500"/>
<dbReference type="AlphaFoldDB" id="A0AAC8Z1V7"/>
<dbReference type="Pfam" id="PF05930">
    <property type="entry name" value="Phage_AlpA"/>
    <property type="match status" value="1"/>
</dbReference>
<organism evidence="1 2">
    <name type="scientific">Sphingopyxis macrogoltabida</name>
    <name type="common">Sphingomonas macrogoltabidus</name>
    <dbReference type="NCBI Taxonomy" id="33050"/>
    <lineage>
        <taxon>Bacteria</taxon>
        <taxon>Pseudomonadati</taxon>
        <taxon>Pseudomonadota</taxon>
        <taxon>Alphaproteobacteria</taxon>
        <taxon>Sphingomonadales</taxon>
        <taxon>Sphingomonadaceae</taxon>
        <taxon>Sphingopyxis</taxon>
    </lineage>
</organism>
<accession>A0AAC8Z1V7</accession>
<dbReference type="PANTHER" id="PTHR36154:SF1">
    <property type="entry name" value="DNA-BINDING TRANSCRIPTIONAL ACTIVATOR ALPA"/>
    <property type="match status" value="1"/>
</dbReference>